<dbReference type="EMBL" id="LDAU01000171">
    <property type="protein sequence ID" value="KRX01313.1"/>
    <property type="molecule type" value="Genomic_DNA"/>
</dbReference>
<dbReference type="AlphaFoldDB" id="A0A0V0QGC2"/>
<dbReference type="InParanoid" id="A0A0V0QGC2"/>
<evidence type="ECO:0000313" key="2">
    <source>
        <dbReference type="EMBL" id="KRX01313.1"/>
    </source>
</evidence>
<evidence type="ECO:0000313" key="3">
    <source>
        <dbReference type="Proteomes" id="UP000054937"/>
    </source>
</evidence>
<proteinExistence type="predicted"/>
<sequence>MNFQIEKQTPLKQQEQCLNSDQFISSTHILQLNPQQQYIYDQNKQGNYQNSTNQISNVTNDIVFRNFIQDQQYNNQTKILHNLQQNLNSQVSESNYIPQNCYNNDDYDINQVMNNTELQYDCEIYEENQNMQAIYNNQPCHNKGDILKNQIIQQQNLEPNSFQLFIKDSKIQDNIQEQIQYQQEGNINDYENNDNLIINEQNNNESQCQPDGIQFQAQFQESNVQIHYKSNQSQLNIQNQICLKKQQSEQKFDYSTQSSSKSKNKFQKKPEIPKETQTSHTATNLINALINYLLDFWQKKISCKNSNKISYFKKLSKFKFQEKNEKILNCDCENCKDFKQILQLKQTQKNKKLSDFSNLVKFSKKIRIITEDYLINKVGYYFLQKEFILKNNDVKKSNSNNDGKHMRYVFNALPVFLWGLYNYKNFSSIKN</sequence>
<comment type="caution">
    <text evidence="2">The sequence shown here is derived from an EMBL/GenBank/DDBJ whole genome shotgun (WGS) entry which is preliminary data.</text>
</comment>
<organism evidence="2 3">
    <name type="scientific">Pseudocohnilembus persalinus</name>
    <name type="common">Ciliate</name>
    <dbReference type="NCBI Taxonomy" id="266149"/>
    <lineage>
        <taxon>Eukaryota</taxon>
        <taxon>Sar</taxon>
        <taxon>Alveolata</taxon>
        <taxon>Ciliophora</taxon>
        <taxon>Intramacronucleata</taxon>
        <taxon>Oligohymenophorea</taxon>
        <taxon>Scuticociliatia</taxon>
        <taxon>Philasterida</taxon>
        <taxon>Pseudocohnilembidae</taxon>
        <taxon>Pseudocohnilembus</taxon>
    </lineage>
</organism>
<feature type="region of interest" description="Disordered" evidence="1">
    <location>
        <begin position="253"/>
        <end position="278"/>
    </location>
</feature>
<gene>
    <name evidence="2" type="ORF">PPERSA_11760</name>
</gene>
<protein>
    <submittedName>
        <fullName evidence="2">Uncharacterized protein</fullName>
    </submittedName>
</protein>
<name>A0A0V0QGC2_PSEPJ</name>
<keyword evidence="3" id="KW-1185">Reference proteome</keyword>
<accession>A0A0V0QGC2</accession>
<dbReference type="Proteomes" id="UP000054937">
    <property type="component" value="Unassembled WGS sequence"/>
</dbReference>
<reference evidence="2 3" key="1">
    <citation type="journal article" date="2015" name="Sci. Rep.">
        <title>Genome of the facultative scuticociliatosis pathogen Pseudocohnilembus persalinus provides insight into its virulence through horizontal gene transfer.</title>
        <authorList>
            <person name="Xiong J."/>
            <person name="Wang G."/>
            <person name="Cheng J."/>
            <person name="Tian M."/>
            <person name="Pan X."/>
            <person name="Warren A."/>
            <person name="Jiang C."/>
            <person name="Yuan D."/>
            <person name="Miao W."/>
        </authorList>
    </citation>
    <scope>NUCLEOTIDE SEQUENCE [LARGE SCALE GENOMIC DNA]</scope>
    <source>
        <strain evidence="2">36N120E</strain>
    </source>
</reference>
<evidence type="ECO:0000256" key="1">
    <source>
        <dbReference type="SAM" id="MobiDB-lite"/>
    </source>
</evidence>